<sequence length="250" mass="26832">MSLLEEITPSPRKVMTLFYLVDTSGSMGGSRIGTVNAAMEECIPLLKEVAAANDDAEIKVAILQFSSGCSWVTPASGPVGLDDIIWNDLQAGGMTEFGGALLELDKKLSRNEYLNSQTGAYTPVILLLSDGGPTDNWEVGLNKIKENNWFKHAIKIAIDIESGSDRSVLAQFTGNPEAILDAKDTATLKKMIHKVSVRASEFQSHSKASSDTVISPDQDSANIVSAVVKDVDEDNGAPVSADDNDWGNWD</sequence>
<dbReference type="Proteomes" id="UP000095447">
    <property type="component" value="Unassembled WGS sequence"/>
</dbReference>
<dbReference type="Gene3D" id="3.40.50.410">
    <property type="entry name" value="von Willebrand factor, type A domain"/>
    <property type="match status" value="1"/>
</dbReference>
<dbReference type="InterPro" id="IPR036465">
    <property type="entry name" value="vWFA_dom_sf"/>
</dbReference>
<dbReference type="Pfam" id="PF00092">
    <property type="entry name" value="VWA"/>
    <property type="match status" value="1"/>
</dbReference>
<protein>
    <submittedName>
        <fullName evidence="2">Uncharacterized protein encoded in toxicity protection region of plasmid R478, contains von Willebrand factor (VWF) domain</fullName>
    </submittedName>
</protein>
<evidence type="ECO:0000313" key="2">
    <source>
        <dbReference type="EMBL" id="CUN39393.1"/>
    </source>
</evidence>
<proteinExistence type="predicted"/>
<dbReference type="SUPFAM" id="SSF53300">
    <property type="entry name" value="vWA-like"/>
    <property type="match status" value="1"/>
</dbReference>
<dbReference type="RefSeq" id="WP_070100087.1">
    <property type="nucleotide sequence ID" value="NZ_CYZA01000001.1"/>
</dbReference>
<reference evidence="2 3" key="1">
    <citation type="submission" date="2015-09" db="EMBL/GenBank/DDBJ databases">
        <authorList>
            <consortium name="Pathogen Informatics"/>
        </authorList>
    </citation>
    <scope>NUCLEOTIDE SEQUENCE [LARGE SCALE GENOMIC DNA]</scope>
    <source>
        <strain evidence="2 3">2789STDY5608838</strain>
    </source>
</reference>
<dbReference type="AlphaFoldDB" id="A0A173WIT0"/>
<feature type="domain" description="VWFA" evidence="1">
    <location>
        <begin position="16"/>
        <end position="195"/>
    </location>
</feature>
<dbReference type="InterPro" id="IPR002035">
    <property type="entry name" value="VWF_A"/>
</dbReference>
<dbReference type="SMART" id="SM00327">
    <property type="entry name" value="VWA"/>
    <property type="match status" value="1"/>
</dbReference>
<evidence type="ECO:0000259" key="1">
    <source>
        <dbReference type="PROSITE" id="PS50234"/>
    </source>
</evidence>
<name>A0A173WIT0_9FIRM</name>
<gene>
    <name evidence="2" type="ORF">ERS852395_00180</name>
</gene>
<dbReference type="EMBL" id="CYZA01000001">
    <property type="protein sequence ID" value="CUN39393.1"/>
    <property type="molecule type" value="Genomic_DNA"/>
</dbReference>
<evidence type="ECO:0000313" key="3">
    <source>
        <dbReference type="Proteomes" id="UP000095447"/>
    </source>
</evidence>
<dbReference type="PROSITE" id="PS50234">
    <property type="entry name" value="VWFA"/>
    <property type="match status" value="1"/>
</dbReference>
<organism evidence="2 3">
    <name type="scientific">Blautia obeum</name>
    <dbReference type="NCBI Taxonomy" id="40520"/>
    <lineage>
        <taxon>Bacteria</taxon>
        <taxon>Bacillati</taxon>
        <taxon>Bacillota</taxon>
        <taxon>Clostridia</taxon>
        <taxon>Lachnospirales</taxon>
        <taxon>Lachnospiraceae</taxon>
        <taxon>Blautia</taxon>
    </lineage>
</organism>
<accession>A0A173WIT0</accession>